<sequence length="140" mass="14496">MTAAAVAAGLALIAGLDGALAGFRSSCGRSGLVRHRAQNVTAHLRGLAVVLLAPVAVIVLLGYTARPGPYLAAGRAMLAVYVPFAVVALLALVAYLVLGWRRRFLTTALVLGPCTAARPLIALLAIRRWYAALTPVSAPE</sequence>
<keyword evidence="1" id="KW-1133">Transmembrane helix</keyword>
<accession>A0A285I5X7</accession>
<protein>
    <submittedName>
        <fullName evidence="2">Uncharacterized protein</fullName>
    </submittedName>
</protein>
<proteinExistence type="predicted"/>
<feature type="transmembrane region" description="Helical" evidence="1">
    <location>
        <begin position="45"/>
        <end position="64"/>
    </location>
</feature>
<keyword evidence="1" id="KW-0812">Transmembrane</keyword>
<gene>
    <name evidence="2" type="ORF">SAMN05421748_106295</name>
</gene>
<dbReference type="RefSeq" id="WP_097321095.1">
    <property type="nucleotide sequence ID" value="NZ_OBDY01000006.1"/>
</dbReference>
<name>A0A285I5X7_9ACTN</name>
<keyword evidence="1" id="KW-0472">Membrane</keyword>
<evidence type="ECO:0000256" key="1">
    <source>
        <dbReference type="SAM" id="Phobius"/>
    </source>
</evidence>
<feature type="transmembrane region" description="Helical" evidence="1">
    <location>
        <begin position="76"/>
        <end position="98"/>
    </location>
</feature>
<dbReference type="AlphaFoldDB" id="A0A285I5X7"/>
<organism evidence="2 3">
    <name type="scientific">Paractinoplanes atraurantiacus</name>
    <dbReference type="NCBI Taxonomy" id="1036182"/>
    <lineage>
        <taxon>Bacteria</taxon>
        <taxon>Bacillati</taxon>
        <taxon>Actinomycetota</taxon>
        <taxon>Actinomycetes</taxon>
        <taxon>Micromonosporales</taxon>
        <taxon>Micromonosporaceae</taxon>
        <taxon>Paractinoplanes</taxon>
    </lineage>
</organism>
<reference evidence="2 3" key="1">
    <citation type="submission" date="2017-09" db="EMBL/GenBank/DDBJ databases">
        <authorList>
            <person name="Ehlers B."/>
            <person name="Leendertz F.H."/>
        </authorList>
    </citation>
    <scope>NUCLEOTIDE SEQUENCE [LARGE SCALE GENOMIC DNA]</scope>
    <source>
        <strain evidence="2 3">CGMCC 4.6857</strain>
    </source>
</reference>
<dbReference type="Proteomes" id="UP000219612">
    <property type="component" value="Unassembled WGS sequence"/>
</dbReference>
<keyword evidence="3" id="KW-1185">Reference proteome</keyword>
<evidence type="ECO:0000313" key="3">
    <source>
        <dbReference type="Proteomes" id="UP000219612"/>
    </source>
</evidence>
<dbReference type="EMBL" id="OBDY01000006">
    <property type="protein sequence ID" value="SNY42476.1"/>
    <property type="molecule type" value="Genomic_DNA"/>
</dbReference>
<evidence type="ECO:0000313" key="2">
    <source>
        <dbReference type="EMBL" id="SNY42476.1"/>
    </source>
</evidence>